<dbReference type="OrthoDB" id="9781030at2"/>
<reference evidence="8 9" key="1">
    <citation type="submission" date="2017-02" db="EMBL/GenBank/DDBJ databases">
        <authorList>
            <person name="Peterson S.W."/>
        </authorList>
    </citation>
    <scope>NUCLEOTIDE SEQUENCE [LARGE SCALE GENOMIC DNA]</scope>
    <source>
        <strain evidence="8 9">VKM Ac-2059</strain>
    </source>
</reference>
<gene>
    <name evidence="8" type="ORF">SAMN06309945_0668</name>
</gene>
<organism evidence="8 9">
    <name type="scientific">Okibacterium fritillariae</name>
    <dbReference type="NCBI Taxonomy" id="123320"/>
    <lineage>
        <taxon>Bacteria</taxon>
        <taxon>Bacillati</taxon>
        <taxon>Actinomycetota</taxon>
        <taxon>Actinomycetes</taxon>
        <taxon>Micrococcales</taxon>
        <taxon>Microbacteriaceae</taxon>
        <taxon>Okibacterium</taxon>
    </lineage>
</organism>
<dbReference type="Proteomes" id="UP000190857">
    <property type="component" value="Unassembled WGS sequence"/>
</dbReference>
<feature type="compositionally biased region" description="Basic and acidic residues" evidence="6">
    <location>
        <begin position="18"/>
        <end position="29"/>
    </location>
</feature>
<name>A0A1T5INM9_9MICO</name>
<dbReference type="GO" id="GO:0005886">
    <property type="term" value="C:plasma membrane"/>
    <property type="evidence" value="ECO:0007669"/>
    <property type="project" value="UniProtKB-SubCell"/>
</dbReference>
<keyword evidence="4 7" id="KW-1133">Transmembrane helix</keyword>
<feature type="transmembrane region" description="Helical" evidence="7">
    <location>
        <begin position="209"/>
        <end position="228"/>
    </location>
</feature>
<feature type="compositionally biased region" description="Basic and acidic residues" evidence="6">
    <location>
        <begin position="364"/>
        <end position="382"/>
    </location>
</feature>
<evidence type="ECO:0000256" key="7">
    <source>
        <dbReference type="SAM" id="Phobius"/>
    </source>
</evidence>
<dbReference type="Pfam" id="PF03631">
    <property type="entry name" value="Virul_fac_BrkB"/>
    <property type="match status" value="1"/>
</dbReference>
<keyword evidence="9" id="KW-1185">Reference proteome</keyword>
<evidence type="ECO:0000256" key="4">
    <source>
        <dbReference type="ARBA" id="ARBA00022989"/>
    </source>
</evidence>
<feature type="transmembrane region" description="Helical" evidence="7">
    <location>
        <begin position="276"/>
        <end position="297"/>
    </location>
</feature>
<keyword evidence="2" id="KW-1003">Cell membrane</keyword>
<feature type="transmembrane region" description="Helical" evidence="7">
    <location>
        <begin position="240"/>
        <end position="264"/>
    </location>
</feature>
<feature type="transmembrane region" description="Helical" evidence="7">
    <location>
        <begin position="120"/>
        <end position="144"/>
    </location>
</feature>
<dbReference type="PANTHER" id="PTHR30213:SF0">
    <property type="entry name" value="UPF0761 MEMBRANE PROTEIN YIHY"/>
    <property type="match status" value="1"/>
</dbReference>
<dbReference type="InterPro" id="IPR017039">
    <property type="entry name" value="Virul_fac_BrkB"/>
</dbReference>
<comment type="subcellular location">
    <subcellularLocation>
        <location evidence="1">Cell membrane</location>
        <topology evidence="1">Multi-pass membrane protein</topology>
    </subcellularLocation>
</comment>
<keyword evidence="5 7" id="KW-0472">Membrane</keyword>
<dbReference type="EMBL" id="FUZP01000001">
    <property type="protein sequence ID" value="SKC40766.1"/>
    <property type="molecule type" value="Genomic_DNA"/>
</dbReference>
<evidence type="ECO:0000256" key="3">
    <source>
        <dbReference type="ARBA" id="ARBA00022692"/>
    </source>
</evidence>
<evidence type="ECO:0000256" key="6">
    <source>
        <dbReference type="SAM" id="MobiDB-lite"/>
    </source>
</evidence>
<dbReference type="PANTHER" id="PTHR30213">
    <property type="entry name" value="INNER MEMBRANE PROTEIN YHJD"/>
    <property type="match status" value="1"/>
</dbReference>
<feature type="transmembrane region" description="Helical" evidence="7">
    <location>
        <begin position="59"/>
        <end position="81"/>
    </location>
</feature>
<dbReference type="NCBIfam" id="TIGR00765">
    <property type="entry name" value="yihY_not_rbn"/>
    <property type="match status" value="1"/>
</dbReference>
<dbReference type="AlphaFoldDB" id="A0A1T5INM9"/>
<evidence type="ECO:0000256" key="1">
    <source>
        <dbReference type="ARBA" id="ARBA00004651"/>
    </source>
</evidence>
<evidence type="ECO:0000313" key="9">
    <source>
        <dbReference type="Proteomes" id="UP000190857"/>
    </source>
</evidence>
<evidence type="ECO:0000313" key="8">
    <source>
        <dbReference type="EMBL" id="SKC40766.1"/>
    </source>
</evidence>
<evidence type="ECO:0000256" key="2">
    <source>
        <dbReference type="ARBA" id="ARBA00022475"/>
    </source>
</evidence>
<sequence>MTDTAKKTTPENVPEGDDAPRDTGKDSPAKLKGRHWGYILKRAFRQFTQNQGSDISAALTYFTVLAIFPGILAMVSILALIGRDEDVTGQLIAFMNSSLPQDTAESLRGPIENLTSSPGAGWALVIGLAGAIWSASGYVSAFSRGLNRIYGVKEGRPVWKLRPKMLLITVIVLVTLVIMSLLIIVSGPVAEAIGNFIGLGDAALLTWNIVKWPVTVFLAIFLLAVLYHMTPNVAQPRFRWVSPGAIFGLLVWALATVGFFFYAANFSNYDATYGSLGGVIIFLLWLFISNNALVLGAHVDAEIERMRELRAGIEAEYDLQLPVHDRAQIDKAIDAAAKDVLKAREFRLSEGNPAPGSDGDTSEGSERGRGDRRDRDTPSGRK</sequence>
<accession>A0A1T5INM9</accession>
<evidence type="ECO:0000256" key="5">
    <source>
        <dbReference type="ARBA" id="ARBA00023136"/>
    </source>
</evidence>
<dbReference type="RefSeq" id="WP_079726862.1">
    <property type="nucleotide sequence ID" value="NZ_FUZP01000001.1"/>
</dbReference>
<feature type="transmembrane region" description="Helical" evidence="7">
    <location>
        <begin position="165"/>
        <end position="189"/>
    </location>
</feature>
<keyword evidence="3 7" id="KW-0812">Transmembrane</keyword>
<feature type="region of interest" description="Disordered" evidence="6">
    <location>
        <begin position="1"/>
        <end position="30"/>
    </location>
</feature>
<proteinExistence type="predicted"/>
<dbReference type="STRING" id="123320.SAMN06309945_0668"/>
<protein>
    <submittedName>
        <fullName evidence="8">Membrane protein</fullName>
    </submittedName>
</protein>
<feature type="region of interest" description="Disordered" evidence="6">
    <location>
        <begin position="347"/>
        <end position="382"/>
    </location>
</feature>